<evidence type="ECO:0000313" key="3">
    <source>
        <dbReference type="EMBL" id="GFG36072.1"/>
    </source>
</evidence>
<evidence type="ECO:0000256" key="1">
    <source>
        <dbReference type="SAM" id="MobiDB-lite"/>
    </source>
</evidence>
<dbReference type="EMBL" id="BLKM01000599">
    <property type="protein sequence ID" value="GFG36072.1"/>
    <property type="molecule type" value="Genomic_DNA"/>
</dbReference>
<dbReference type="OrthoDB" id="1684416at2759"/>
<evidence type="ECO:0000259" key="2">
    <source>
        <dbReference type="Pfam" id="PF12214"/>
    </source>
</evidence>
<gene>
    <name evidence="3" type="ORF">Cfor_02601</name>
</gene>
<reference evidence="4" key="1">
    <citation type="submission" date="2020-01" db="EMBL/GenBank/DDBJ databases">
        <title>Draft genome sequence of the Termite Coptotermes fromosanus.</title>
        <authorList>
            <person name="Itakura S."/>
            <person name="Yosikawa Y."/>
            <person name="Umezawa K."/>
        </authorList>
    </citation>
    <scope>NUCLEOTIDE SEQUENCE [LARGE SCALE GENOMIC DNA]</scope>
</reference>
<comment type="caution">
    <text evidence="3">The sequence shown here is derived from an EMBL/GenBank/DDBJ whole genome shotgun (WGS) entry which is preliminary data.</text>
</comment>
<dbReference type="Pfam" id="PF12214">
    <property type="entry name" value="TPX2_importin"/>
    <property type="match status" value="1"/>
</dbReference>
<feature type="region of interest" description="Disordered" evidence="1">
    <location>
        <begin position="42"/>
        <end position="64"/>
    </location>
</feature>
<dbReference type="InterPro" id="IPR027330">
    <property type="entry name" value="TPX2_central_dom"/>
</dbReference>
<name>A0A6L2PXU6_COPFO</name>
<evidence type="ECO:0000313" key="4">
    <source>
        <dbReference type="Proteomes" id="UP000502823"/>
    </source>
</evidence>
<protein>
    <recommendedName>
        <fullName evidence="2">TPX2 central domain-containing protein</fullName>
    </recommendedName>
</protein>
<organism evidence="3 4">
    <name type="scientific">Coptotermes formosanus</name>
    <name type="common">Formosan subterranean termite</name>
    <dbReference type="NCBI Taxonomy" id="36987"/>
    <lineage>
        <taxon>Eukaryota</taxon>
        <taxon>Metazoa</taxon>
        <taxon>Ecdysozoa</taxon>
        <taxon>Arthropoda</taxon>
        <taxon>Hexapoda</taxon>
        <taxon>Insecta</taxon>
        <taxon>Pterygota</taxon>
        <taxon>Neoptera</taxon>
        <taxon>Polyneoptera</taxon>
        <taxon>Dictyoptera</taxon>
        <taxon>Blattodea</taxon>
        <taxon>Blattoidea</taxon>
        <taxon>Termitoidae</taxon>
        <taxon>Rhinotermitidae</taxon>
        <taxon>Coptotermes</taxon>
    </lineage>
</organism>
<feature type="compositionally biased region" description="Basic and acidic residues" evidence="1">
    <location>
        <begin position="47"/>
        <end position="59"/>
    </location>
</feature>
<sequence length="272" mass="31145">GPRLTNSSSHECRNSKRKGCPLIENCHSRKFISLAEEVDRFQTSTPDRFHSRQRTDKQRSRLQHRKGIPAKHLTIPHPPNLRAHLRSRPVHYLTREEAEKKEVEEMKALQVKANPLNPKIFEPPKLGRRVERKPPTVPVPFNLTEFVRKESEAPPVFVFTASPVPKGILDAPQGIYKKKELALTVPPPLGRLKKSKVYAMSLVVKDGEKCLTWKEIHGFGIPASAASGWKRRTKVQPFSFDERDQLLCMKKEENVKKVKLGWILILKSKIVP</sequence>
<accession>A0A6L2PXU6</accession>
<dbReference type="Proteomes" id="UP000502823">
    <property type="component" value="Unassembled WGS sequence"/>
</dbReference>
<keyword evidence="4" id="KW-1185">Reference proteome</keyword>
<proteinExistence type="predicted"/>
<dbReference type="InParanoid" id="A0A6L2PXU6"/>
<feature type="non-terminal residue" evidence="3">
    <location>
        <position position="1"/>
    </location>
</feature>
<dbReference type="AlphaFoldDB" id="A0A6L2PXU6"/>
<feature type="domain" description="TPX2 central" evidence="2">
    <location>
        <begin position="72"/>
        <end position="186"/>
    </location>
</feature>